<evidence type="ECO:0000259" key="5">
    <source>
        <dbReference type="PROSITE" id="PS50984"/>
    </source>
</evidence>
<feature type="active site" description="Nucleophile" evidence="4">
    <location>
        <position position="82"/>
    </location>
</feature>
<sequence>MPSIEIPIWPYAYGQPTSTGTLRCQPEDFTVTEQLAFEPSGTGEHVFLFIEKIGENTEYIARLLARHANVRQRDIGYAGLKDRHAITRQWFSVWIPGKPELEPDWTPLNSPQLRILHTVRHARKLKRGVLAGNQFKIIVRNWQGDAEMLHQQLAQIKAHGIPNYYGEQRFGHNGQNVNKALGLFQGAKTGREQRSLYLSAARSFLFNHLLAERVRTQTWNQALSGDTYVFDRSNSCFKSGQADDDITRRLSTGDIHPSGVLWGKGTADVADEALQTEQNIIAAYPELADGLIAAGADRNRRSLRVNVFDLEWTFLSEDVLELAFSLPAGSYATAVLREVVRYGE</sequence>
<dbReference type="GO" id="GO:0005829">
    <property type="term" value="C:cytosol"/>
    <property type="evidence" value="ECO:0007669"/>
    <property type="project" value="TreeGrafter"/>
</dbReference>
<dbReference type="InterPro" id="IPR020103">
    <property type="entry name" value="PsdUridine_synth_cat_dom_sf"/>
</dbReference>
<dbReference type="PANTHER" id="PTHR47811:SF1">
    <property type="entry name" value="TRNA PSEUDOURIDINE SYNTHASE D"/>
    <property type="match status" value="1"/>
</dbReference>
<dbReference type="EMBL" id="CP022129">
    <property type="protein sequence ID" value="ASF46129.1"/>
    <property type="molecule type" value="Genomic_DNA"/>
</dbReference>
<feature type="domain" description="TRUD" evidence="5">
    <location>
        <begin position="160"/>
        <end position="305"/>
    </location>
</feature>
<dbReference type="OrthoDB" id="1550679at2"/>
<dbReference type="InterPro" id="IPR043165">
    <property type="entry name" value="TruD_insert_sf"/>
</dbReference>
<comment type="similarity">
    <text evidence="1 4">Belongs to the pseudouridine synthase TruD family.</text>
</comment>
<dbReference type="InterPro" id="IPR042214">
    <property type="entry name" value="TruD_catalytic"/>
</dbReference>
<dbReference type="SUPFAM" id="SSF55120">
    <property type="entry name" value="Pseudouridine synthase"/>
    <property type="match status" value="1"/>
</dbReference>
<dbReference type="KEGG" id="mpsy:CEK71_08560"/>
<evidence type="ECO:0000313" key="7">
    <source>
        <dbReference type="Proteomes" id="UP000197019"/>
    </source>
</evidence>
<keyword evidence="3 4" id="KW-0413">Isomerase</keyword>
<dbReference type="Pfam" id="PF01142">
    <property type="entry name" value="TruD"/>
    <property type="match status" value="2"/>
</dbReference>
<dbReference type="InterPro" id="IPR011760">
    <property type="entry name" value="PsdUridine_synth_TruD_insert"/>
</dbReference>
<dbReference type="PROSITE" id="PS50984">
    <property type="entry name" value="TRUD"/>
    <property type="match status" value="1"/>
</dbReference>
<name>A0A1Z4BY01_9GAMM</name>
<keyword evidence="2 4" id="KW-0819">tRNA processing</keyword>
<dbReference type="CDD" id="cd02575">
    <property type="entry name" value="PseudoU_synth_EcTruD"/>
    <property type="match status" value="1"/>
</dbReference>
<accession>A0A1Z4BY01</accession>
<proteinExistence type="inferred from homology"/>
<evidence type="ECO:0000313" key="6">
    <source>
        <dbReference type="EMBL" id="ASF46129.1"/>
    </source>
</evidence>
<dbReference type="GO" id="GO:0003723">
    <property type="term" value="F:RNA binding"/>
    <property type="evidence" value="ECO:0007669"/>
    <property type="project" value="InterPro"/>
</dbReference>
<dbReference type="EC" id="5.4.99.27" evidence="4"/>
<gene>
    <name evidence="4" type="primary">truD</name>
    <name evidence="6" type="ORF">CEK71_08560</name>
</gene>
<evidence type="ECO:0000256" key="1">
    <source>
        <dbReference type="ARBA" id="ARBA00007953"/>
    </source>
</evidence>
<organism evidence="6 7">
    <name type="scientific">Methylovulum psychrotolerans</name>
    <dbReference type="NCBI Taxonomy" id="1704499"/>
    <lineage>
        <taxon>Bacteria</taxon>
        <taxon>Pseudomonadati</taxon>
        <taxon>Pseudomonadota</taxon>
        <taxon>Gammaproteobacteria</taxon>
        <taxon>Methylococcales</taxon>
        <taxon>Methylococcaceae</taxon>
        <taxon>Methylovulum</taxon>
    </lineage>
</organism>
<dbReference type="Proteomes" id="UP000197019">
    <property type="component" value="Chromosome"/>
</dbReference>
<dbReference type="GO" id="GO:0160150">
    <property type="term" value="F:tRNA pseudouridine(13) synthase activity"/>
    <property type="evidence" value="ECO:0007669"/>
    <property type="project" value="UniProtKB-EC"/>
</dbReference>
<dbReference type="NCBIfam" id="NF002153">
    <property type="entry name" value="PRK00984.1-2"/>
    <property type="match status" value="1"/>
</dbReference>
<dbReference type="GO" id="GO:0031119">
    <property type="term" value="P:tRNA pseudouridine synthesis"/>
    <property type="evidence" value="ECO:0007669"/>
    <property type="project" value="UniProtKB-UniRule"/>
</dbReference>
<protein>
    <recommendedName>
        <fullName evidence="4">tRNA pseudouridine synthase D</fullName>
        <ecNumber evidence="4">5.4.99.27</ecNumber>
    </recommendedName>
    <alternativeName>
        <fullName evidence="4">tRNA pseudouridine(13) synthase</fullName>
    </alternativeName>
    <alternativeName>
        <fullName evidence="4">tRNA pseudouridylate synthase D</fullName>
    </alternativeName>
    <alternativeName>
        <fullName evidence="4">tRNA-uridine isomerase D</fullName>
    </alternativeName>
</protein>
<evidence type="ECO:0000256" key="4">
    <source>
        <dbReference type="HAMAP-Rule" id="MF_01082"/>
    </source>
</evidence>
<comment type="catalytic activity">
    <reaction evidence="4">
        <text>uridine(13) in tRNA = pseudouridine(13) in tRNA</text>
        <dbReference type="Rhea" id="RHEA:42540"/>
        <dbReference type="Rhea" id="RHEA-COMP:10105"/>
        <dbReference type="Rhea" id="RHEA-COMP:10106"/>
        <dbReference type="ChEBI" id="CHEBI:65314"/>
        <dbReference type="ChEBI" id="CHEBI:65315"/>
        <dbReference type="EC" id="5.4.99.27"/>
    </reaction>
</comment>
<dbReference type="Gene3D" id="3.30.2350.20">
    <property type="entry name" value="TruD, catalytic domain"/>
    <property type="match status" value="1"/>
</dbReference>
<dbReference type="PROSITE" id="PS01268">
    <property type="entry name" value="UPF0024"/>
    <property type="match status" value="1"/>
</dbReference>
<dbReference type="PANTHER" id="PTHR47811">
    <property type="entry name" value="TRNA PSEUDOURIDINE SYNTHASE D"/>
    <property type="match status" value="1"/>
</dbReference>
<dbReference type="HAMAP" id="MF_01082">
    <property type="entry name" value="TruD"/>
    <property type="match status" value="1"/>
</dbReference>
<dbReference type="AlphaFoldDB" id="A0A1Z4BY01"/>
<dbReference type="InterPro" id="IPR020119">
    <property type="entry name" value="PsdUridine_synth_TruD_CS"/>
</dbReference>
<keyword evidence="7" id="KW-1185">Reference proteome</keyword>
<comment type="function">
    <text evidence="4">Responsible for synthesis of pseudouridine from uracil-13 in transfer RNAs.</text>
</comment>
<dbReference type="InterPro" id="IPR050170">
    <property type="entry name" value="TruD_pseudoU_synthase"/>
</dbReference>
<reference evidence="6 7" key="1">
    <citation type="submission" date="2017-06" db="EMBL/GenBank/DDBJ databases">
        <title>Genome Sequencing of the methanotroph Methylovulum psychrotolerants str. HV10-M2 isolated from a high-altitude environment.</title>
        <authorList>
            <person name="Mateos-Rivera A."/>
        </authorList>
    </citation>
    <scope>NUCLEOTIDE SEQUENCE [LARGE SCALE GENOMIC DNA]</scope>
    <source>
        <strain evidence="6 7">HV10_M2</strain>
    </source>
</reference>
<dbReference type="InterPro" id="IPR001656">
    <property type="entry name" value="PsdUridine_synth_TruD"/>
</dbReference>
<dbReference type="RefSeq" id="WP_088619003.1">
    <property type="nucleotide sequence ID" value="NZ_CP022129.1"/>
</dbReference>
<evidence type="ECO:0000256" key="3">
    <source>
        <dbReference type="ARBA" id="ARBA00023235"/>
    </source>
</evidence>
<dbReference type="Gene3D" id="3.30.2340.10">
    <property type="entry name" value="TruD, insertion domain"/>
    <property type="match status" value="1"/>
</dbReference>
<evidence type="ECO:0000256" key="2">
    <source>
        <dbReference type="ARBA" id="ARBA00022694"/>
    </source>
</evidence>